<proteinExistence type="predicted"/>
<evidence type="ECO:0000313" key="1">
    <source>
        <dbReference type="EMBL" id="GBL44729.1"/>
    </source>
</evidence>
<dbReference type="EMBL" id="BGOW01000003">
    <property type="protein sequence ID" value="GBL44729.1"/>
    <property type="molecule type" value="Genomic_DNA"/>
</dbReference>
<name>A0A401JAT8_9PROT</name>
<dbReference type="Proteomes" id="UP000286806">
    <property type="component" value="Unassembled WGS sequence"/>
</dbReference>
<keyword evidence="2" id="KW-1185">Reference proteome</keyword>
<comment type="caution">
    <text evidence="1">The sequence shown here is derived from an EMBL/GenBank/DDBJ whole genome shotgun (WGS) entry which is preliminary data.</text>
</comment>
<accession>A0A401JAT8</accession>
<sequence length="64" mass="7238">MRSCVIHNKWLATPECAKSGPSPKGCCVFGRLRRCEACEWNNHSPRLAPCIHPEYATTFVQVIH</sequence>
<dbReference type="AlphaFoldDB" id="A0A401JAT8"/>
<evidence type="ECO:0000313" key="2">
    <source>
        <dbReference type="Proteomes" id="UP000286806"/>
    </source>
</evidence>
<reference evidence="1 2" key="1">
    <citation type="journal article" date="2019" name="Front. Microbiol.">
        <title>Genomes of Neutrophilic Sulfur-Oxidizing Chemolithoautotrophs Representing 9 Proteobacterial Species From 8 Genera.</title>
        <authorList>
            <person name="Watanabe T."/>
            <person name="Kojima H."/>
            <person name="Umezawa K."/>
            <person name="Hori C."/>
            <person name="Takasuka T.E."/>
            <person name="Kato Y."/>
            <person name="Fukui M."/>
        </authorList>
    </citation>
    <scope>NUCLEOTIDE SEQUENCE [LARGE SCALE GENOMIC DNA]</scope>
    <source>
        <strain evidence="1 2">TTN</strain>
    </source>
</reference>
<organism evidence="1 2">
    <name type="scientific">Sulfuriferula multivorans</name>
    <dbReference type="NCBI Taxonomy" id="1559896"/>
    <lineage>
        <taxon>Bacteria</taxon>
        <taxon>Pseudomonadati</taxon>
        <taxon>Pseudomonadota</taxon>
        <taxon>Betaproteobacteria</taxon>
        <taxon>Nitrosomonadales</taxon>
        <taxon>Sulfuricellaceae</taxon>
        <taxon>Sulfuriferula</taxon>
    </lineage>
</organism>
<protein>
    <submittedName>
        <fullName evidence="1">Uncharacterized protein</fullName>
    </submittedName>
</protein>
<gene>
    <name evidence="1" type="ORF">SFMTTN_0530</name>
</gene>